<dbReference type="OrthoDB" id="200660at2759"/>
<dbReference type="GO" id="GO:0051301">
    <property type="term" value="P:cell division"/>
    <property type="evidence" value="ECO:0007669"/>
    <property type="project" value="UniProtKB-KW"/>
</dbReference>
<dbReference type="CDD" id="cd19953">
    <property type="entry name" value="PDS5"/>
    <property type="match status" value="1"/>
</dbReference>
<dbReference type="Proteomes" id="UP000238479">
    <property type="component" value="Chromosome 6"/>
</dbReference>
<evidence type="ECO:0008006" key="11">
    <source>
        <dbReference type="Google" id="ProtNLM"/>
    </source>
</evidence>
<dbReference type="Gramene" id="PRQ26536">
    <property type="protein sequence ID" value="PRQ26536"/>
    <property type="gene ID" value="RchiOBHm_Chr6g0295681"/>
</dbReference>
<dbReference type="PANTHER" id="PTHR12663:SF50">
    <property type="entry name" value="SISTER CHROMATID COHESION PROTEIN PDS5 HOMOLOG B"/>
    <property type="match status" value="1"/>
</dbReference>
<keyword evidence="6" id="KW-0539">Nucleus</keyword>
<dbReference type="STRING" id="74649.A0A2P6PXB8"/>
<keyword evidence="5" id="KW-0234">DNA repair</keyword>
<feature type="compositionally biased region" description="Polar residues" evidence="8">
    <location>
        <begin position="1119"/>
        <end position="1134"/>
    </location>
</feature>
<comment type="subcellular location">
    <subcellularLocation>
        <location evidence="1">Nucleus</location>
    </subcellularLocation>
</comment>
<dbReference type="Gene3D" id="1.25.10.10">
    <property type="entry name" value="Leucine-rich Repeat Variant"/>
    <property type="match status" value="2"/>
</dbReference>
<gene>
    <name evidence="9" type="ORF">RchiOBHm_Chr6g0295681</name>
</gene>
<evidence type="ECO:0000256" key="6">
    <source>
        <dbReference type="ARBA" id="ARBA00023242"/>
    </source>
</evidence>
<keyword evidence="7" id="KW-0131">Cell cycle</keyword>
<evidence type="ECO:0000256" key="7">
    <source>
        <dbReference type="ARBA" id="ARBA00023306"/>
    </source>
</evidence>
<evidence type="ECO:0000256" key="5">
    <source>
        <dbReference type="ARBA" id="ARBA00023204"/>
    </source>
</evidence>
<keyword evidence="10" id="KW-1185">Reference proteome</keyword>
<dbReference type="InterPro" id="IPR039776">
    <property type="entry name" value="Pds5"/>
</dbReference>
<evidence type="ECO:0000256" key="1">
    <source>
        <dbReference type="ARBA" id="ARBA00004123"/>
    </source>
</evidence>
<protein>
    <recommendedName>
        <fullName evidence="11">Sister chromatid cohesion protein PDS5 homolog A</fullName>
    </recommendedName>
</protein>
<keyword evidence="2" id="KW-0132">Cell division</keyword>
<keyword evidence="3" id="KW-0227">DNA damage</keyword>
<organism evidence="9 10">
    <name type="scientific">Rosa chinensis</name>
    <name type="common">China rose</name>
    <dbReference type="NCBI Taxonomy" id="74649"/>
    <lineage>
        <taxon>Eukaryota</taxon>
        <taxon>Viridiplantae</taxon>
        <taxon>Streptophyta</taxon>
        <taxon>Embryophyta</taxon>
        <taxon>Tracheophyta</taxon>
        <taxon>Spermatophyta</taxon>
        <taxon>Magnoliopsida</taxon>
        <taxon>eudicotyledons</taxon>
        <taxon>Gunneridae</taxon>
        <taxon>Pentapetalae</taxon>
        <taxon>rosids</taxon>
        <taxon>fabids</taxon>
        <taxon>Rosales</taxon>
        <taxon>Rosaceae</taxon>
        <taxon>Rosoideae</taxon>
        <taxon>Rosoideae incertae sedis</taxon>
        <taxon>Rosa</taxon>
    </lineage>
</organism>
<feature type="region of interest" description="Disordered" evidence="8">
    <location>
        <begin position="1242"/>
        <end position="1265"/>
    </location>
</feature>
<reference evidence="9 10" key="1">
    <citation type="journal article" date="2018" name="Nat. Genet.">
        <title>The Rosa genome provides new insights in the design of modern roses.</title>
        <authorList>
            <person name="Bendahmane M."/>
        </authorList>
    </citation>
    <scope>NUCLEOTIDE SEQUENCE [LARGE SCALE GENOMIC DNA]</scope>
    <source>
        <strain evidence="10">cv. Old Blush</strain>
    </source>
</reference>
<dbReference type="Pfam" id="PF20168">
    <property type="entry name" value="PDS5"/>
    <property type="match status" value="1"/>
</dbReference>
<feature type="region of interest" description="Disordered" evidence="8">
    <location>
        <begin position="1119"/>
        <end position="1158"/>
    </location>
</feature>
<evidence type="ECO:0000256" key="8">
    <source>
        <dbReference type="SAM" id="MobiDB-lite"/>
    </source>
</evidence>
<evidence type="ECO:0000313" key="9">
    <source>
        <dbReference type="EMBL" id="PRQ26536.1"/>
    </source>
</evidence>
<feature type="compositionally biased region" description="Basic residues" evidence="8">
    <location>
        <begin position="1251"/>
        <end position="1260"/>
    </location>
</feature>
<dbReference type="GO" id="GO:0005634">
    <property type="term" value="C:nucleus"/>
    <property type="evidence" value="ECO:0007669"/>
    <property type="project" value="UniProtKB-SubCell"/>
</dbReference>
<dbReference type="OMA" id="YPPAYNM"/>
<dbReference type="InterPro" id="IPR016024">
    <property type="entry name" value="ARM-type_fold"/>
</dbReference>
<sequence length="1291" mass="145186">MEESALQLVAKIGNQLRRQTRPNKDSVVKSLREATVALAELEQPSGSTKREATRKLEAAIEPLKETIVKGLLRHRDKDVRLLVAICATEMMRLMAPEPPFEDRDLRDVFKLLVSVFAELGDTANSLFSKRAKIVEIVAKLKCCVIMLDIDCNDVVLDMFNTFFSVVRENHQQTLIKDILSIMAEILNEEASHPLLDVLLRNLVKEGTDTASASSQLAVSVIQTCAEKLETLVCGFLTSCILDRDAVGSELKEFYHEIIFKIFECAPQMLLAVIPNLTQELLTDQVDVRIKAVKLIGKLFSLPDHHISRKYDDLFKEFLKRFSDKSVEVRVSALQCARVCYVTNPSGEESQKLLSSLEGRLRDFDDKVRTQAVIVSCDLAMSNLRYFPPKLISQTTERLRDKKIPIRKMALQKLMEVYRYYCNKCSEGYIAISDHFEQIPCKILMLCYDKECKEFRSQNMELVLAEDLFPAVLSMEERTRHWIHLFSVFTPLHLKALNAILSQKQRLQSEMRTYLEIRKKEKGNDPDDMQKKYKILFLKMAVSFADPSHAEECFHKLNQMKVNNIFDSLALLLDESRDARTTRDKFLQIIGEKHEDFEFLQTLSSKCSYNIFSSEHVHCILDFLSSNTTGDKHLEASCVQLLLAITSFFPTLLRGSETQFQMLLQGSNPINDKLLEVLAQAGKHISVNLSEINPFLARVCLEGTRSQAKYAVTAIAALFDTSKQLSSLCKKLVESLISEQNIPTVLQSLGCLAQHSVSTFESQAEEITPYIYQNIFQVDSSDYMNSFDDASGCSNSCKLKIYGLKTLVKSFLPHGGTRIKRQVNELWDILSTMLLKGETLDSITSCESDKACQPCIRLAAAKSVLRLSRKWDFHISPEIFRLTISMAKDDSPLVRRLFLDKTHKLLKGHAIPSRYTCAFAMATSDCLKDLQDDSFKYMTEFIKDYSREAQVHQISGAQEGLMTSFPAYIVVFLIHLLAHDKDFPHEDCQDGEIYAQFCYPLFVLLRELVNASNGDGALGILKDSVLNLICIFRAIKKAEDATDVEKTSRLHLLADIGHSFVTSTNRNGLSSSDGPGQILLPSSLYKSNSRSLAQSCFDEHFVRRVVHIFKSDISLPSSTLPKSGQKCQGNSTKSNVIKGDMGTSTGHRRKRALSPSALGADGNGASKKFEISLGKEVVSSCDSVATELSLDDLNVKRNTTMTKNVNVNRSIDEEHSNHPSTFKISCDSSGDVQVVCLETDSGETLTDGSLKGRPKQNKRTKASVETSVSEVLDMNDNAVAKRTRRQKKLNYV</sequence>
<dbReference type="EMBL" id="PDCK01000044">
    <property type="protein sequence ID" value="PRQ26536.1"/>
    <property type="molecule type" value="Genomic_DNA"/>
</dbReference>
<dbReference type="GO" id="GO:0007064">
    <property type="term" value="P:mitotic sister chromatid cohesion"/>
    <property type="evidence" value="ECO:0007669"/>
    <property type="project" value="InterPro"/>
</dbReference>
<evidence type="ECO:0000256" key="3">
    <source>
        <dbReference type="ARBA" id="ARBA00022763"/>
    </source>
</evidence>
<dbReference type="PANTHER" id="PTHR12663">
    <property type="entry name" value="ANDROGEN INDUCED INHIBITOR OF PROLIFERATION AS3 / PDS5-RELATED"/>
    <property type="match status" value="1"/>
</dbReference>
<evidence type="ECO:0000256" key="2">
    <source>
        <dbReference type="ARBA" id="ARBA00022618"/>
    </source>
</evidence>
<comment type="caution">
    <text evidence="9">The sequence shown here is derived from an EMBL/GenBank/DDBJ whole genome shotgun (WGS) entry which is preliminary data.</text>
</comment>
<proteinExistence type="predicted"/>
<dbReference type="GO" id="GO:0035825">
    <property type="term" value="P:homologous recombination"/>
    <property type="evidence" value="ECO:0007669"/>
    <property type="project" value="UniProtKB-ARBA"/>
</dbReference>
<evidence type="ECO:0000256" key="4">
    <source>
        <dbReference type="ARBA" id="ARBA00022776"/>
    </source>
</evidence>
<dbReference type="InterPro" id="IPR011989">
    <property type="entry name" value="ARM-like"/>
</dbReference>
<name>A0A2P6PXB8_ROSCH</name>
<dbReference type="GO" id="GO:0000785">
    <property type="term" value="C:chromatin"/>
    <property type="evidence" value="ECO:0007669"/>
    <property type="project" value="TreeGrafter"/>
</dbReference>
<evidence type="ECO:0000313" key="10">
    <source>
        <dbReference type="Proteomes" id="UP000238479"/>
    </source>
</evidence>
<dbReference type="GO" id="GO:0006281">
    <property type="term" value="P:DNA repair"/>
    <property type="evidence" value="ECO:0007669"/>
    <property type="project" value="UniProtKB-KW"/>
</dbReference>
<keyword evidence="4" id="KW-0498">Mitosis</keyword>
<accession>A0A2P6PXB8</accession>
<dbReference type="SUPFAM" id="SSF48371">
    <property type="entry name" value="ARM repeat"/>
    <property type="match status" value="1"/>
</dbReference>